<evidence type="ECO:0000256" key="8">
    <source>
        <dbReference type="SAM" id="MobiDB-lite"/>
    </source>
</evidence>
<keyword evidence="2" id="KW-0805">Transcription regulation</keyword>
<dbReference type="eggNOG" id="ENOG502S030">
    <property type="taxonomic scope" value="Eukaryota"/>
</dbReference>
<reference evidence="11" key="1">
    <citation type="journal article" date="2010" name="Nat. Biotechnol.">
        <title>Draft genome sequence of the oilseed species Ricinus communis.</title>
        <authorList>
            <person name="Chan A.P."/>
            <person name="Crabtree J."/>
            <person name="Zhao Q."/>
            <person name="Lorenzi H."/>
            <person name="Orvis J."/>
            <person name="Puiu D."/>
            <person name="Melake-Berhan A."/>
            <person name="Jones K.M."/>
            <person name="Redman J."/>
            <person name="Chen G."/>
            <person name="Cahoon E.B."/>
            <person name="Gedil M."/>
            <person name="Stanke M."/>
            <person name="Haas B.J."/>
            <person name="Wortman J.R."/>
            <person name="Fraser-Liggett C.M."/>
            <person name="Ravel J."/>
            <person name="Rabinowicz P.D."/>
        </authorList>
    </citation>
    <scope>NUCLEOTIDE SEQUENCE [LARGE SCALE GENOMIC DNA]</scope>
    <source>
        <strain evidence="11">cv. Hale</strain>
    </source>
</reference>
<dbReference type="AlphaFoldDB" id="B9RQU6"/>
<dbReference type="GO" id="GO:0003700">
    <property type="term" value="F:DNA-binding transcription factor activity"/>
    <property type="evidence" value="ECO:0007669"/>
    <property type="project" value="InterPro"/>
</dbReference>
<feature type="coiled-coil region" evidence="7">
    <location>
        <begin position="279"/>
        <end position="306"/>
    </location>
</feature>
<keyword evidence="5" id="KW-0804">Transcription</keyword>
<dbReference type="Pfam" id="PF02042">
    <property type="entry name" value="RWP-RK"/>
    <property type="match status" value="1"/>
</dbReference>
<evidence type="ECO:0000313" key="10">
    <source>
        <dbReference type="EMBL" id="EEF46117.1"/>
    </source>
</evidence>
<feature type="region of interest" description="Disordered" evidence="8">
    <location>
        <begin position="71"/>
        <end position="91"/>
    </location>
</feature>
<evidence type="ECO:0000256" key="4">
    <source>
        <dbReference type="ARBA" id="ARBA00023125"/>
    </source>
</evidence>
<keyword evidence="3 7" id="KW-0175">Coiled coil</keyword>
<feature type="domain" description="RWP-RK" evidence="9">
    <location>
        <begin position="207"/>
        <end position="287"/>
    </location>
</feature>
<keyword evidence="11" id="KW-1185">Reference proteome</keyword>
<accession>B9RQU6</accession>
<evidence type="ECO:0000256" key="6">
    <source>
        <dbReference type="ARBA" id="ARBA00023242"/>
    </source>
</evidence>
<comment type="function">
    <text evidence="1">Putative transcription factor.</text>
</comment>
<evidence type="ECO:0000259" key="9">
    <source>
        <dbReference type="PROSITE" id="PS51519"/>
    </source>
</evidence>
<dbReference type="PANTHER" id="PTHR46373:SF5">
    <property type="entry name" value="RWP-RK DOMAIN PROTEIN"/>
    <property type="match status" value="1"/>
</dbReference>
<keyword evidence="4" id="KW-0238">DNA-binding</keyword>
<feature type="compositionally biased region" description="Polar residues" evidence="8">
    <location>
        <begin position="76"/>
        <end position="85"/>
    </location>
</feature>
<evidence type="ECO:0000256" key="1">
    <source>
        <dbReference type="ARBA" id="ARBA00004049"/>
    </source>
</evidence>
<protein>
    <recommendedName>
        <fullName evidence="9">RWP-RK domain-containing protein</fullName>
    </recommendedName>
</protein>
<name>B9RQU6_RICCO</name>
<dbReference type="STRING" id="3988.B9RQU6"/>
<dbReference type="EMBL" id="EQ973802">
    <property type="protein sequence ID" value="EEF46117.1"/>
    <property type="molecule type" value="Genomic_DNA"/>
</dbReference>
<dbReference type="GO" id="GO:0003677">
    <property type="term" value="F:DNA binding"/>
    <property type="evidence" value="ECO:0007669"/>
    <property type="project" value="UniProtKB-KW"/>
</dbReference>
<organism evidence="10 11">
    <name type="scientific">Ricinus communis</name>
    <name type="common">Castor bean</name>
    <dbReference type="NCBI Taxonomy" id="3988"/>
    <lineage>
        <taxon>Eukaryota</taxon>
        <taxon>Viridiplantae</taxon>
        <taxon>Streptophyta</taxon>
        <taxon>Embryophyta</taxon>
        <taxon>Tracheophyta</taxon>
        <taxon>Spermatophyta</taxon>
        <taxon>Magnoliopsida</taxon>
        <taxon>eudicotyledons</taxon>
        <taxon>Gunneridae</taxon>
        <taxon>Pentapetalae</taxon>
        <taxon>rosids</taxon>
        <taxon>fabids</taxon>
        <taxon>Malpighiales</taxon>
        <taxon>Euphorbiaceae</taxon>
        <taxon>Acalyphoideae</taxon>
        <taxon>Acalypheae</taxon>
        <taxon>Ricinus</taxon>
    </lineage>
</organism>
<dbReference type="PANTHER" id="PTHR46373">
    <property type="entry name" value="PROTEIN RKD4"/>
    <property type="match status" value="1"/>
</dbReference>
<dbReference type="PROSITE" id="PS51519">
    <property type="entry name" value="RWP_RK"/>
    <property type="match status" value="1"/>
</dbReference>
<evidence type="ECO:0000313" key="11">
    <source>
        <dbReference type="Proteomes" id="UP000008311"/>
    </source>
</evidence>
<evidence type="ECO:0000256" key="2">
    <source>
        <dbReference type="ARBA" id="ARBA00023015"/>
    </source>
</evidence>
<dbReference type="InterPro" id="IPR044607">
    <property type="entry name" value="RKD-like"/>
</dbReference>
<evidence type="ECO:0000256" key="5">
    <source>
        <dbReference type="ARBA" id="ARBA00023163"/>
    </source>
</evidence>
<dbReference type="InParanoid" id="B9RQU6"/>
<evidence type="ECO:0000256" key="7">
    <source>
        <dbReference type="SAM" id="Coils"/>
    </source>
</evidence>
<evidence type="ECO:0000256" key="3">
    <source>
        <dbReference type="ARBA" id="ARBA00023054"/>
    </source>
</evidence>
<sequence>MADPRYIVPYHDPHNTPINLEYFDFTLDSNPTLANIDEQPQQPTSVHFHSDDIVDPSNPFDGPMIWNNFSSNNNNEAGPSTQNCRNEGDAENVSENVRSRCSGDGIGRPITSWPPPFAPFQCTYCQVLREIIHTDGNCTSKLEIHGRLGMICHAVLENRDQVVAALSVGIEWEENLDNDDIFDPSPSSWARQWDLTGGGNDAERVMKTALAQQRERTGKLTLKDFTAYFDLPIEEAAKRMSLCPTVVKKICRRYGMNRWPHRKIKSMRRQMAKIRHFVRSNNSEEKARALAEIQRLQQEIANICTVTDN</sequence>
<keyword evidence="6" id="KW-0539">Nucleus</keyword>
<gene>
    <name evidence="10" type="ORF">RCOM_0706580</name>
</gene>
<proteinExistence type="predicted"/>
<dbReference type="InterPro" id="IPR003035">
    <property type="entry name" value="RWP-RK_dom"/>
</dbReference>
<dbReference type="Proteomes" id="UP000008311">
    <property type="component" value="Unassembled WGS sequence"/>
</dbReference>